<dbReference type="InParanoid" id="A0A3N4LBL5"/>
<evidence type="ECO:0000256" key="1">
    <source>
        <dbReference type="ARBA" id="ARBA00008760"/>
    </source>
</evidence>
<dbReference type="GO" id="GO:0005762">
    <property type="term" value="C:mitochondrial large ribosomal subunit"/>
    <property type="evidence" value="ECO:0007669"/>
    <property type="project" value="TreeGrafter"/>
</dbReference>
<dbReference type="Pfam" id="PF00830">
    <property type="entry name" value="Ribosomal_L28"/>
    <property type="match status" value="1"/>
</dbReference>
<dbReference type="InterPro" id="IPR037147">
    <property type="entry name" value="Ribosomal_bL28_sf"/>
</dbReference>
<name>A0A3N4LBL5_9PEZI</name>
<comment type="function">
    <text evidence="5">Component of the mitochondrial ribosome (mitoribosome), a dedicated translation machinery responsible for the synthesis of mitochondrial genome-encoded proteins, including at least some of the essential transmembrane subunits of the mitochondrial respiratory chain. The mitoribosomes are attached to the mitochondrial inner membrane and translation products are cotranslationally integrated into the membrane.</text>
</comment>
<dbReference type="Gene3D" id="2.30.170.40">
    <property type="entry name" value="Ribosomal protein L28/L24"/>
    <property type="match status" value="1"/>
</dbReference>
<evidence type="ECO:0000313" key="7">
    <source>
        <dbReference type="EMBL" id="RPB20284.1"/>
    </source>
</evidence>
<evidence type="ECO:0000256" key="5">
    <source>
        <dbReference type="ARBA" id="ARBA00037226"/>
    </source>
</evidence>
<dbReference type="PANTHER" id="PTHR13528:SF2">
    <property type="entry name" value="LARGE RIBOSOMAL SUBUNIT PROTEIN BL28M"/>
    <property type="match status" value="1"/>
</dbReference>
<keyword evidence="2" id="KW-0689">Ribosomal protein</keyword>
<dbReference type="SUPFAM" id="SSF143800">
    <property type="entry name" value="L28p-like"/>
    <property type="match status" value="1"/>
</dbReference>
<dbReference type="EMBL" id="ML121575">
    <property type="protein sequence ID" value="RPB20284.1"/>
    <property type="molecule type" value="Genomic_DNA"/>
</dbReference>
<dbReference type="STRING" id="1051890.A0A3N4LBL5"/>
<evidence type="ECO:0000313" key="8">
    <source>
        <dbReference type="Proteomes" id="UP000267821"/>
    </source>
</evidence>
<dbReference type="PANTHER" id="PTHR13528">
    <property type="entry name" value="39S RIBOSOMAL PROTEIN L28, MITOCHONDRIAL"/>
    <property type="match status" value="1"/>
</dbReference>
<dbReference type="OrthoDB" id="361870at2759"/>
<dbReference type="InterPro" id="IPR026569">
    <property type="entry name" value="Ribosomal_bL28"/>
</dbReference>
<evidence type="ECO:0000256" key="3">
    <source>
        <dbReference type="ARBA" id="ARBA00023274"/>
    </source>
</evidence>
<dbReference type="Proteomes" id="UP000267821">
    <property type="component" value="Unassembled WGS sequence"/>
</dbReference>
<proteinExistence type="inferred from homology"/>
<evidence type="ECO:0000256" key="6">
    <source>
        <dbReference type="SAM" id="MobiDB-lite"/>
    </source>
</evidence>
<dbReference type="InterPro" id="IPR034704">
    <property type="entry name" value="Ribosomal_bL28/bL31-like_sf"/>
</dbReference>
<dbReference type="FunFam" id="2.30.170.40:FF:000003">
    <property type="entry name" value="54S ribosomal protein L24"/>
    <property type="match status" value="1"/>
</dbReference>
<keyword evidence="8" id="KW-1185">Reference proteome</keyword>
<dbReference type="AlphaFoldDB" id="A0A3N4LBL5"/>
<feature type="compositionally biased region" description="Basic residues" evidence="6">
    <location>
        <begin position="180"/>
        <end position="189"/>
    </location>
</feature>
<comment type="similarity">
    <text evidence="1">Belongs to the bacterial ribosomal protein bL28 family.</text>
</comment>
<keyword evidence="3" id="KW-0687">Ribonucleoprotein</keyword>
<gene>
    <name evidence="7" type="ORF">L211DRAFT_841966</name>
</gene>
<sequence>MTSLLSLLRPRLWAPKATALRAFSTTPAPAGKDSKYARKTMMKKVPKYPFPIRHTFKQSWFGLYDGKHIQFGNNIPDGEYSHKTRRTWKPNVKTKKLYSKALGKLVQVPIVTSVLRTIDKAGGLDEYLLSTKTARLASLGPYGWKLRHEIMKTPAIRKRFKQERIELGLQKPPKGDKTNRLRRRHEVGS</sequence>
<evidence type="ECO:0000256" key="2">
    <source>
        <dbReference type="ARBA" id="ARBA00022980"/>
    </source>
</evidence>
<dbReference type="GO" id="GO:0003735">
    <property type="term" value="F:structural constituent of ribosome"/>
    <property type="evidence" value="ECO:0007669"/>
    <property type="project" value="InterPro"/>
</dbReference>
<evidence type="ECO:0000256" key="4">
    <source>
        <dbReference type="ARBA" id="ARBA00035269"/>
    </source>
</evidence>
<reference evidence="7 8" key="1">
    <citation type="journal article" date="2018" name="Nat. Ecol. Evol.">
        <title>Pezizomycetes genomes reveal the molecular basis of ectomycorrhizal truffle lifestyle.</title>
        <authorList>
            <person name="Murat C."/>
            <person name="Payen T."/>
            <person name="Noel B."/>
            <person name="Kuo A."/>
            <person name="Morin E."/>
            <person name="Chen J."/>
            <person name="Kohler A."/>
            <person name="Krizsan K."/>
            <person name="Balestrini R."/>
            <person name="Da Silva C."/>
            <person name="Montanini B."/>
            <person name="Hainaut M."/>
            <person name="Levati E."/>
            <person name="Barry K.W."/>
            <person name="Belfiori B."/>
            <person name="Cichocki N."/>
            <person name="Clum A."/>
            <person name="Dockter R.B."/>
            <person name="Fauchery L."/>
            <person name="Guy J."/>
            <person name="Iotti M."/>
            <person name="Le Tacon F."/>
            <person name="Lindquist E.A."/>
            <person name="Lipzen A."/>
            <person name="Malagnac F."/>
            <person name="Mello A."/>
            <person name="Molinier V."/>
            <person name="Miyauchi S."/>
            <person name="Poulain J."/>
            <person name="Riccioni C."/>
            <person name="Rubini A."/>
            <person name="Sitrit Y."/>
            <person name="Splivallo R."/>
            <person name="Traeger S."/>
            <person name="Wang M."/>
            <person name="Zifcakova L."/>
            <person name="Wipf D."/>
            <person name="Zambonelli A."/>
            <person name="Paolocci F."/>
            <person name="Nowrousian M."/>
            <person name="Ottonello S."/>
            <person name="Baldrian P."/>
            <person name="Spatafora J.W."/>
            <person name="Henrissat B."/>
            <person name="Nagy L.G."/>
            <person name="Aury J.M."/>
            <person name="Wincker P."/>
            <person name="Grigoriev I.V."/>
            <person name="Bonfante P."/>
            <person name="Martin F.M."/>
        </authorList>
    </citation>
    <scope>NUCLEOTIDE SEQUENCE [LARGE SCALE GENOMIC DNA]</scope>
    <source>
        <strain evidence="7 8">ATCC MYA-4762</strain>
    </source>
</reference>
<protein>
    <recommendedName>
        <fullName evidence="4">Large ribosomal subunit protein bL28m</fullName>
    </recommendedName>
</protein>
<feature type="region of interest" description="Disordered" evidence="6">
    <location>
        <begin position="166"/>
        <end position="189"/>
    </location>
</feature>
<accession>A0A3N4LBL5</accession>
<organism evidence="7 8">
    <name type="scientific">Terfezia boudieri ATCC MYA-4762</name>
    <dbReference type="NCBI Taxonomy" id="1051890"/>
    <lineage>
        <taxon>Eukaryota</taxon>
        <taxon>Fungi</taxon>
        <taxon>Dikarya</taxon>
        <taxon>Ascomycota</taxon>
        <taxon>Pezizomycotina</taxon>
        <taxon>Pezizomycetes</taxon>
        <taxon>Pezizales</taxon>
        <taxon>Pezizaceae</taxon>
        <taxon>Terfezia</taxon>
    </lineage>
</organism>